<dbReference type="SUPFAM" id="SSF52172">
    <property type="entry name" value="CheY-like"/>
    <property type="match status" value="1"/>
</dbReference>
<feature type="domain" description="HTH LytTR-type" evidence="5">
    <location>
        <begin position="147"/>
        <end position="232"/>
    </location>
</feature>
<reference evidence="6 7" key="1">
    <citation type="submission" date="2016-11" db="EMBL/GenBank/DDBJ databases">
        <authorList>
            <person name="Jaros S."/>
            <person name="Januszkiewicz K."/>
            <person name="Wedrychowicz H."/>
        </authorList>
    </citation>
    <scope>NUCLEOTIDE SEQUENCE [LARGE SCALE GENOMIC DNA]</scope>
    <source>
        <strain evidence="6 7">DSM 15480</strain>
    </source>
</reference>
<protein>
    <recommendedName>
        <fullName evidence="1">Stage 0 sporulation protein A homolog</fullName>
    </recommendedName>
</protein>
<dbReference type="Proteomes" id="UP000184301">
    <property type="component" value="Unassembled WGS sequence"/>
</dbReference>
<organism evidence="6 7">
    <name type="scientific">Hespellia stercorisuis DSM 15480</name>
    <dbReference type="NCBI Taxonomy" id="1121950"/>
    <lineage>
        <taxon>Bacteria</taxon>
        <taxon>Bacillati</taxon>
        <taxon>Bacillota</taxon>
        <taxon>Clostridia</taxon>
        <taxon>Lachnospirales</taxon>
        <taxon>Lachnospiraceae</taxon>
        <taxon>Hespellia</taxon>
    </lineage>
</organism>
<evidence type="ECO:0000259" key="4">
    <source>
        <dbReference type="PROSITE" id="PS50110"/>
    </source>
</evidence>
<feature type="domain" description="Response regulatory" evidence="4">
    <location>
        <begin position="4"/>
        <end position="121"/>
    </location>
</feature>
<dbReference type="InterPro" id="IPR011006">
    <property type="entry name" value="CheY-like_superfamily"/>
</dbReference>
<dbReference type="Pfam" id="PF04397">
    <property type="entry name" value="LytTR"/>
    <property type="match status" value="1"/>
</dbReference>
<dbReference type="Gene3D" id="2.40.50.1020">
    <property type="entry name" value="LytTr DNA-binding domain"/>
    <property type="match status" value="1"/>
</dbReference>
<evidence type="ECO:0000313" key="7">
    <source>
        <dbReference type="Proteomes" id="UP000184301"/>
    </source>
</evidence>
<dbReference type="CDD" id="cd00156">
    <property type="entry name" value="REC"/>
    <property type="match status" value="1"/>
</dbReference>
<dbReference type="PANTHER" id="PTHR37299">
    <property type="entry name" value="TRANSCRIPTIONAL REGULATOR-RELATED"/>
    <property type="match status" value="1"/>
</dbReference>
<evidence type="ECO:0000256" key="1">
    <source>
        <dbReference type="ARBA" id="ARBA00018672"/>
    </source>
</evidence>
<dbReference type="PANTHER" id="PTHR37299:SF1">
    <property type="entry name" value="STAGE 0 SPORULATION PROTEIN A HOMOLOG"/>
    <property type="match status" value="1"/>
</dbReference>
<dbReference type="PROSITE" id="PS50930">
    <property type="entry name" value="HTH_LYTTR"/>
    <property type="match status" value="1"/>
</dbReference>
<dbReference type="RefSeq" id="WP_073111100.1">
    <property type="nucleotide sequence ID" value="NZ_FQZY01000039.1"/>
</dbReference>
<dbReference type="EMBL" id="FQZY01000039">
    <property type="protein sequence ID" value="SHK26221.1"/>
    <property type="molecule type" value="Genomic_DNA"/>
</dbReference>
<dbReference type="GO" id="GO:0003677">
    <property type="term" value="F:DNA binding"/>
    <property type="evidence" value="ECO:0007669"/>
    <property type="project" value="InterPro"/>
</dbReference>
<dbReference type="Gene3D" id="3.40.50.2300">
    <property type="match status" value="1"/>
</dbReference>
<proteinExistence type="predicted"/>
<dbReference type="OrthoDB" id="9779387at2"/>
<evidence type="ECO:0000256" key="3">
    <source>
        <dbReference type="PROSITE-ProRule" id="PRU00169"/>
    </source>
</evidence>
<sequence length="238" mass="27707">MKIRIAVCEREIQTREYLIANLKELSGEVVCVEYDNVYDLVEQIEMDASAYDVICVSATTLKKGDGIAAAAKIRSYSLNVAIIIMADSKDYYAEAFDMFAMAYLIKPVQYQAIERCFTFYTKNNKADRRSSWMVKSRGGNWKRIFCRDIVYIESNNREFVVHLADGENIESYGKLADVVEQLASDSLIRCHQSYIVNMYYISEMKTANFMMDDIVIPISRKYQKSVKDQYYKYMFNRM</sequence>
<gene>
    <name evidence="6" type="ORF">SAMN02745243_02576</name>
</gene>
<accession>A0A1M6R155</accession>
<name>A0A1M6R155_9FIRM</name>
<dbReference type="InterPro" id="IPR046947">
    <property type="entry name" value="LytR-like"/>
</dbReference>
<dbReference type="PROSITE" id="PS50110">
    <property type="entry name" value="RESPONSE_REGULATORY"/>
    <property type="match status" value="1"/>
</dbReference>
<dbReference type="GO" id="GO:0000156">
    <property type="term" value="F:phosphorelay response regulator activity"/>
    <property type="evidence" value="ECO:0007669"/>
    <property type="project" value="InterPro"/>
</dbReference>
<comment type="function">
    <text evidence="2">May play the central regulatory role in sporulation. It may be an element of the effector pathway responsible for the activation of sporulation genes in response to nutritional stress. Spo0A may act in concert with spo0H (a sigma factor) to control the expression of some genes that are critical to the sporulation process.</text>
</comment>
<dbReference type="AlphaFoldDB" id="A0A1M6R155"/>
<keyword evidence="7" id="KW-1185">Reference proteome</keyword>
<dbReference type="SMART" id="SM00850">
    <property type="entry name" value="LytTR"/>
    <property type="match status" value="1"/>
</dbReference>
<dbReference type="InterPro" id="IPR001789">
    <property type="entry name" value="Sig_transdc_resp-reg_receiver"/>
</dbReference>
<comment type="caution">
    <text evidence="3">Lacks conserved residue(s) required for the propagation of feature annotation.</text>
</comment>
<evidence type="ECO:0000313" key="6">
    <source>
        <dbReference type="EMBL" id="SHK26221.1"/>
    </source>
</evidence>
<dbReference type="STRING" id="1121950.SAMN02745243_02576"/>
<evidence type="ECO:0000256" key="2">
    <source>
        <dbReference type="ARBA" id="ARBA00024867"/>
    </source>
</evidence>
<evidence type="ECO:0000259" key="5">
    <source>
        <dbReference type="PROSITE" id="PS50930"/>
    </source>
</evidence>
<dbReference type="InterPro" id="IPR007492">
    <property type="entry name" value="LytTR_DNA-bd_dom"/>
</dbReference>